<dbReference type="eggNOG" id="KOG2025">
    <property type="taxonomic scope" value="Eukaryota"/>
</dbReference>
<evidence type="ECO:0000256" key="3">
    <source>
        <dbReference type="ARBA" id="ARBA00022454"/>
    </source>
</evidence>
<dbReference type="Gene3D" id="1.25.10.10">
    <property type="entry name" value="Leucine-rich Repeat Variant"/>
    <property type="match status" value="1"/>
</dbReference>
<feature type="compositionally biased region" description="Basic and acidic residues" evidence="9">
    <location>
        <begin position="56"/>
        <end position="66"/>
    </location>
</feature>
<dbReference type="Proteomes" id="UP000015104">
    <property type="component" value="Unassembled WGS sequence"/>
</dbReference>
<comment type="subcellular location">
    <subcellularLocation>
        <location evidence="1">Chromosome</location>
    </subcellularLocation>
</comment>
<evidence type="ECO:0000256" key="2">
    <source>
        <dbReference type="ARBA" id="ARBA00006533"/>
    </source>
</evidence>
<accession>T1KPF0</accession>
<feature type="region of interest" description="Disordered" evidence="9">
    <location>
        <begin position="1"/>
        <end position="66"/>
    </location>
</feature>
<reference evidence="11" key="2">
    <citation type="submission" date="2015-06" db="UniProtKB">
        <authorList>
            <consortium name="EnsemblMetazoa"/>
        </authorList>
    </citation>
    <scope>IDENTIFICATION</scope>
</reference>
<dbReference type="Pfam" id="PF12719">
    <property type="entry name" value="Cnd3"/>
    <property type="match status" value="1"/>
</dbReference>
<reference evidence="12" key="1">
    <citation type="submission" date="2011-08" db="EMBL/GenBank/DDBJ databases">
        <authorList>
            <person name="Rombauts S."/>
        </authorList>
    </citation>
    <scope>NUCLEOTIDE SEQUENCE</scope>
    <source>
        <strain evidence="12">London</strain>
    </source>
</reference>
<evidence type="ECO:0000256" key="7">
    <source>
        <dbReference type="ARBA" id="ARBA00023306"/>
    </source>
</evidence>
<evidence type="ECO:0000313" key="12">
    <source>
        <dbReference type="Proteomes" id="UP000015104"/>
    </source>
</evidence>
<keyword evidence="6" id="KW-0226">DNA condensation</keyword>
<dbReference type="OrthoDB" id="27187at2759"/>
<feature type="compositionally biased region" description="Basic residues" evidence="9">
    <location>
        <begin position="38"/>
        <end position="55"/>
    </location>
</feature>
<feature type="compositionally biased region" description="Acidic residues" evidence="9">
    <location>
        <begin position="1216"/>
        <end position="1240"/>
    </location>
</feature>
<dbReference type="STRING" id="32264.T1KPF0"/>
<dbReference type="GO" id="GO:0051301">
    <property type="term" value="P:cell division"/>
    <property type="evidence" value="ECO:0007669"/>
    <property type="project" value="UniProtKB-KW"/>
</dbReference>
<feature type="coiled-coil region" evidence="8">
    <location>
        <begin position="647"/>
        <end position="695"/>
    </location>
</feature>
<evidence type="ECO:0000256" key="5">
    <source>
        <dbReference type="ARBA" id="ARBA00022776"/>
    </source>
</evidence>
<comment type="similarity">
    <text evidence="2">Belongs to the CND3 (condensin subunit 3) family.</text>
</comment>
<dbReference type="GO" id="GO:0000796">
    <property type="term" value="C:condensin complex"/>
    <property type="evidence" value="ECO:0007669"/>
    <property type="project" value="InterPro"/>
</dbReference>
<organism evidence="11 12">
    <name type="scientific">Tetranychus urticae</name>
    <name type="common">Two-spotted spider mite</name>
    <dbReference type="NCBI Taxonomy" id="32264"/>
    <lineage>
        <taxon>Eukaryota</taxon>
        <taxon>Metazoa</taxon>
        <taxon>Ecdysozoa</taxon>
        <taxon>Arthropoda</taxon>
        <taxon>Chelicerata</taxon>
        <taxon>Arachnida</taxon>
        <taxon>Acari</taxon>
        <taxon>Acariformes</taxon>
        <taxon>Trombidiformes</taxon>
        <taxon>Prostigmata</taxon>
        <taxon>Eleutherengona</taxon>
        <taxon>Raphignathae</taxon>
        <taxon>Tetranychoidea</taxon>
        <taxon>Tetranychidae</taxon>
        <taxon>Tetranychus</taxon>
    </lineage>
</organism>
<dbReference type="OMA" id="ECTSKVY"/>
<feature type="compositionally biased region" description="Low complexity" evidence="9">
    <location>
        <begin position="10"/>
        <end position="36"/>
    </location>
</feature>
<evidence type="ECO:0000256" key="4">
    <source>
        <dbReference type="ARBA" id="ARBA00022618"/>
    </source>
</evidence>
<sequence length="1258" mass="143604">MKLRKRDKNPSASSAPPAPSATSSTSSSSSIASSTAKRAGKSTRGRSKAARKILKEKHAPNEDDNGKSVDIDIMADIFQKCQHLRFHEECISKFRVIYHEISHKDFCSKLSHFIRIFLRNDPKSPFTKHCIQFIPKLINTLDNEKKGVDLKVDETVDELGESMFGEEIFTEASSGKDCVIDYILSELLIKELASVNTAVRQNSCSLILRLLHGVNDIRRDIYNSLQLALLDRLADRNFLVRALAAYTLRRFQDTSRPDDPVLTAYRFHLTKDPAFQVRLAVLMSIEASSETLHFIIKKVRDVKAVIRKQAYIKLAEHVPLKMLSVAQRNLVLKEGLNDRHPNVRKTVEERLLAAWLKHCDDDVIRLLVEIDVLADLKISKKILYIYANQLMETACDQFGTKFHSLVHHFRQSYLDHDKLLIEEHLTPEKVLIWQCLNTFIKSNEDKFIKLADKRFVTTSGNPAANTSLPNNEKFTEAETLAEEWANQAMGESSNQLKDDSQIADYLLPELPHMCQYLRKFVETVDSLPESTSSEEIDGKEFVYKQLVSILLLFDVCDEAQQNYLLEMIHTIIFSPNLHIVFEDSISPIMKFIARRIFKDSTHLLEFTAECTSKVYNLAAEVSVEDAIPKSKTPEPSNDTESNYDVDYARLTMEIEEIRDKIEKAETEVEKDHVETQKIKMKLIELQSERERLQARRAHRISPMSQQIPPSQVPLSQPFNLNDHPETLLKCLQIFVGALEHGKFDSAHTLIFHHIDSIVIPGVIEKEERIRALAVKALGLSCILSDSLFKQHCNLLMQILSIDSETIRIIALQSFLDCLCKHGIEPLIKKPETSPNVRRSSARLIEDDIANLNIEGAGADLESIGEAETQADLQQSMMEDNDEDAEELESEADMTINSQKRVRPFETLNKNSEQDIINSLVEIFTERLFNCGIDRIEESAIEGFAKLMILGVIYSPSLLSRFIITWYLPETKPNILQFLGVFIPIYVGSESKYVREDDHIIVTGQTCLVDCFIDTLEILYEAKNAIHKEPEELRLFHFLPNLDDSTQYRQIDLKNVTSFMLNLVKPNQHKNLLSNLLYKMFSIVTSEDQIYKFYEDFLVEYLLKAALRLSLDDIDDNVFGELRPVMMKIITRMKARVEDMRASRRKKIEKFIRSFLVFYKSLGRGELNASMSRPSSQMDDEAEAADYDELDQMEGDLDLDPLGSMPGSKDDSKENNDEAGSDGEKDEEIAAEDDCNDDVDSLSDVSETLRWSDIDEPES</sequence>
<keyword evidence="5" id="KW-0498">Mitosis</keyword>
<keyword evidence="4" id="KW-0132">Cell division</keyword>
<evidence type="ECO:0000256" key="1">
    <source>
        <dbReference type="ARBA" id="ARBA00004286"/>
    </source>
</evidence>
<dbReference type="AlphaFoldDB" id="T1KPF0"/>
<evidence type="ECO:0000256" key="9">
    <source>
        <dbReference type="SAM" id="MobiDB-lite"/>
    </source>
</evidence>
<dbReference type="PANTHER" id="PTHR14418">
    <property type="entry name" value="CONDENSIN COMPLEX SUBUNIT 3-RELATED"/>
    <property type="match status" value="1"/>
</dbReference>
<dbReference type="GO" id="GO:0000793">
    <property type="term" value="C:condensed chromosome"/>
    <property type="evidence" value="ECO:0007669"/>
    <property type="project" value="TreeGrafter"/>
</dbReference>
<dbReference type="PANTHER" id="PTHR14418:SF5">
    <property type="entry name" value="CONDENSIN COMPLEX SUBUNIT 3"/>
    <property type="match status" value="1"/>
</dbReference>
<dbReference type="InterPro" id="IPR016024">
    <property type="entry name" value="ARM-type_fold"/>
</dbReference>
<protein>
    <recommendedName>
        <fullName evidence="10">Nuclear condensin complex subunit 3 C-terminal domain-containing protein</fullName>
    </recommendedName>
</protein>
<keyword evidence="12" id="KW-1185">Reference proteome</keyword>
<evidence type="ECO:0000313" key="11">
    <source>
        <dbReference type="EnsemblMetazoa" id="tetur17g00190.1"/>
    </source>
</evidence>
<dbReference type="KEGG" id="tut:107366123"/>
<dbReference type="GO" id="GO:0007076">
    <property type="term" value="P:mitotic chromosome condensation"/>
    <property type="evidence" value="ECO:0007669"/>
    <property type="project" value="InterPro"/>
</dbReference>
<name>T1KPF0_TETUR</name>
<dbReference type="EnsemblMetazoa" id="tetur17g00190.1">
    <property type="protein sequence ID" value="tetur17g00190.1"/>
    <property type="gene ID" value="tetur17g00190"/>
</dbReference>
<keyword evidence="8" id="KW-0175">Coiled coil</keyword>
<evidence type="ECO:0000256" key="6">
    <source>
        <dbReference type="ARBA" id="ARBA00023067"/>
    </source>
</evidence>
<proteinExistence type="inferred from homology"/>
<dbReference type="GO" id="GO:0005737">
    <property type="term" value="C:cytoplasm"/>
    <property type="evidence" value="ECO:0007669"/>
    <property type="project" value="TreeGrafter"/>
</dbReference>
<evidence type="ECO:0000256" key="8">
    <source>
        <dbReference type="SAM" id="Coils"/>
    </source>
</evidence>
<dbReference type="EMBL" id="CAEY01000318">
    <property type="status" value="NOT_ANNOTATED_CDS"/>
    <property type="molecule type" value="Genomic_DNA"/>
</dbReference>
<dbReference type="InterPro" id="IPR027165">
    <property type="entry name" value="CND3"/>
</dbReference>
<keyword evidence="7" id="KW-0131">Cell cycle</keyword>
<evidence type="ECO:0000259" key="10">
    <source>
        <dbReference type="Pfam" id="PF12719"/>
    </source>
</evidence>
<keyword evidence="3" id="KW-0158">Chromosome</keyword>
<feature type="region of interest" description="Disordered" evidence="9">
    <location>
        <begin position="1193"/>
        <end position="1258"/>
    </location>
</feature>
<dbReference type="HOGENOM" id="CLU_265130_0_0_1"/>
<dbReference type="InterPro" id="IPR011989">
    <property type="entry name" value="ARM-like"/>
</dbReference>
<feature type="domain" description="Nuclear condensin complex subunit 3 C-terminal" evidence="10">
    <location>
        <begin position="729"/>
        <end position="1071"/>
    </location>
</feature>
<dbReference type="InterPro" id="IPR025977">
    <property type="entry name" value="Cnd3_C"/>
</dbReference>
<dbReference type="SUPFAM" id="SSF48371">
    <property type="entry name" value="ARM repeat"/>
    <property type="match status" value="1"/>
</dbReference>
<gene>
    <name evidence="11" type="primary">107366123</name>
</gene>